<proteinExistence type="predicted"/>
<sequence>MAARMQCESPIQPFCLCYPLFCCRGNEFWRFIANMASTSATGGTWWG</sequence>
<dbReference type="EMBL" id="VSRR010004035">
    <property type="protein sequence ID" value="MPC38308.1"/>
    <property type="molecule type" value="Genomic_DNA"/>
</dbReference>
<evidence type="ECO:0000313" key="1">
    <source>
        <dbReference type="EMBL" id="MPC38308.1"/>
    </source>
</evidence>
<dbReference type="AlphaFoldDB" id="A0A5B7EZ67"/>
<keyword evidence="2" id="KW-1185">Reference proteome</keyword>
<dbReference type="Proteomes" id="UP000324222">
    <property type="component" value="Unassembled WGS sequence"/>
</dbReference>
<name>A0A5B7EZ67_PORTR</name>
<organism evidence="1 2">
    <name type="scientific">Portunus trituberculatus</name>
    <name type="common">Swimming crab</name>
    <name type="synonym">Neptunus trituberculatus</name>
    <dbReference type="NCBI Taxonomy" id="210409"/>
    <lineage>
        <taxon>Eukaryota</taxon>
        <taxon>Metazoa</taxon>
        <taxon>Ecdysozoa</taxon>
        <taxon>Arthropoda</taxon>
        <taxon>Crustacea</taxon>
        <taxon>Multicrustacea</taxon>
        <taxon>Malacostraca</taxon>
        <taxon>Eumalacostraca</taxon>
        <taxon>Eucarida</taxon>
        <taxon>Decapoda</taxon>
        <taxon>Pleocyemata</taxon>
        <taxon>Brachyura</taxon>
        <taxon>Eubrachyura</taxon>
        <taxon>Portunoidea</taxon>
        <taxon>Portunidae</taxon>
        <taxon>Portuninae</taxon>
        <taxon>Portunus</taxon>
    </lineage>
</organism>
<gene>
    <name evidence="1" type="ORF">E2C01_031813</name>
</gene>
<evidence type="ECO:0000313" key="2">
    <source>
        <dbReference type="Proteomes" id="UP000324222"/>
    </source>
</evidence>
<reference evidence="1 2" key="1">
    <citation type="submission" date="2019-05" db="EMBL/GenBank/DDBJ databases">
        <title>Another draft genome of Portunus trituberculatus and its Hox gene families provides insights of decapod evolution.</title>
        <authorList>
            <person name="Jeong J.-H."/>
            <person name="Song I."/>
            <person name="Kim S."/>
            <person name="Choi T."/>
            <person name="Kim D."/>
            <person name="Ryu S."/>
            <person name="Kim W."/>
        </authorList>
    </citation>
    <scope>NUCLEOTIDE SEQUENCE [LARGE SCALE GENOMIC DNA]</scope>
    <source>
        <tissue evidence="1">Muscle</tissue>
    </source>
</reference>
<comment type="caution">
    <text evidence="1">The sequence shown here is derived from an EMBL/GenBank/DDBJ whole genome shotgun (WGS) entry which is preliminary data.</text>
</comment>
<accession>A0A5B7EZ67</accession>
<protein>
    <submittedName>
        <fullName evidence="1">Uncharacterized protein</fullName>
    </submittedName>
</protein>